<reference evidence="3 4" key="1">
    <citation type="submission" date="2021-06" db="EMBL/GenBank/DDBJ databases">
        <authorList>
            <person name="Sun Q."/>
            <person name="Li D."/>
        </authorList>
    </citation>
    <scope>NUCLEOTIDE SEQUENCE [LARGE SCALE GENOMIC DNA]</scope>
    <source>
        <strain evidence="3 4">MSJ-5</strain>
    </source>
</reference>
<evidence type="ECO:0000256" key="1">
    <source>
        <dbReference type="SAM" id="Coils"/>
    </source>
</evidence>
<evidence type="ECO:0000256" key="2">
    <source>
        <dbReference type="SAM" id="Phobius"/>
    </source>
</evidence>
<feature type="coiled-coil region" evidence="1">
    <location>
        <begin position="220"/>
        <end position="247"/>
    </location>
</feature>
<keyword evidence="2" id="KW-0812">Transmembrane</keyword>
<gene>
    <name evidence="3" type="ORF">KQI88_13420</name>
</gene>
<dbReference type="RefSeq" id="WP_216418145.1">
    <property type="nucleotide sequence ID" value="NZ_JAHLQK010000005.1"/>
</dbReference>
<dbReference type="Proteomes" id="UP000779508">
    <property type="component" value="Unassembled WGS sequence"/>
</dbReference>
<organism evidence="3 4">
    <name type="scientific">Alkaliphilus flagellatus</name>
    <dbReference type="NCBI Taxonomy" id="2841507"/>
    <lineage>
        <taxon>Bacteria</taxon>
        <taxon>Bacillati</taxon>
        <taxon>Bacillota</taxon>
        <taxon>Clostridia</taxon>
        <taxon>Peptostreptococcales</taxon>
        <taxon>Natronincolaceae</taxon>
        <taxon>Alkaliphilus</taxon>
    </lineage>
</organism>
<keyword evidence="1" id="KW-0175">Coiled coil</keyword>
<accession>A0ABS6G7P1</accession>
<keyword evidence="4" id="KW-1185">Reference proteome</keyword>
<dbReference type="EMBL" id="JAHLQK010000005">
    <property type="protein sequence ID" value="MBU5677416.1"/>
    <property type="molecule type" value="Genomic_DNA"/>
</dbReference>
<protein>
    <recommendedName>
        <fullName evidence="5">Flagellar motility protein MotE, a chaperone for MotC folding</fullName>
    </recommendedName>
</protein>
<name>A0ABS6G7P1_9FIRM</name>
<sequence>MAINREEFKEKSFIKTLSIMLISFIALPLIIMGIMYFGNENFKDNANKILSGLPGSIGSYFQSIPTKNEREQLKKNIAKHYVDLDQSRIVDKLLIVKGEDEELFKDLLILMSKENPNKMKKVKEDLRLLNLKNDPINRILSEIDKDSEEKINSLQKYYTSLTLSKGVQEIERTYASNEISVDELVNLFQNLKPDQASKYLFYLDVELGRQIKYKLPSSSLRNIEKKLQELETKQQKLFDLALAYENKSLDEAVAELGNLKTYSIEELAFIFKELTIVKSSRILSKVDDNDFMLTLFDEINQLQELLKETPNISPAIIKGVGIYKDYDKKIMELASVYEKTSTDELAKMLETMLNKNEVYQKYSLSDTEDIVFNEAQLVIDVLNKLKANKVAEVIQRMSEKNRVVLSKKLLD</sequence>
<evidence type="ECO:0000313" key="4">
    <source>
        <dbReference type="Proteomes" id="UP000779508"/>
    </source>
</evidence>
<proteinExistence type="predicted"/>
<evidence type="ECO:0000313" key="3">
    <source>
        <dbReference type="EMBL" id="MBU5677416.1"/>
    </source>
</evidence>
<feature type="transmembrane region" description="Helical" evidence="2">
    <location>
        <begin position="12"/>
        <end position="37"/>
    </location>
</feature>
<evidence type="ECO:0008006" key="5">
    <source>
        <dbReference type="Google" id="ProtNLM"/>
    </source>
</evidence>
<comment type="caution">
    <text evidence="3">The sequence shown here is derived from an EMBL/GenBank/DDBJ whole genome shotgun (WGS) entry which is preliminary data.</text>
</comment>
<keyword evidence="2" id="KW-0472">Membrane</keyword>
<keyword evidence="2" id="KW-1133">Transmembrane helix</keyword>